<sequence>MWPEIESTKSGNKRELNLHGAAVSERIDKSGLDATVFDLVNLNLLNISDTSLKELPPQISNLTNLQTILLFGNQLSELPKSIGKLDKLKLLDVSRNKLASLPQEMSDLINLTTINLSNNELESFPTQLKLTKLGQLDLSYNKLADFPDICNEQFTNLSELKLQNNEIIEIPHHIQFLINLKHFNMSVNRVTALPKALASISKLKDLHLDGNPISDKRLLKLIEQCRTKQVIDYVKLHGIDSPKDDSKSSKSRPSKKTAAKTVVKSVHKMIVSRHVEDSVRVIYMENVKDVRPFILCCSVRNLNLQNSNLKKFLQIQSKIHDTVCEKREKATIATHDLNKIKGGFIKYTANDPHLIEIIPLGKMKKVTAQKYYENLKAEADALRKEKKRNVFSGIHKYLYMLDKKETFACLEDGEGSVISLPPLTNGDLTKISPETTNVLIEVTSGTSIGDCRQIIEILLKEMLLAGFGTMENVDSSEEVTILNVLNIQQIKITDLDGNLRTVYPSKTDLHFDEPSNISVDRDEVKDVYLPHMPRYLHLEERISSIYDGEYFRVIQRKGDSLIVQCITCGPDAPQLRASRRSNGNILKHIQRRHSELLPKIRIEKNIKCRAPGIRRSTIKTDASNKISTTKKVNHSPTTISEDESKQKMVYIEASTPDSIEHFQYMDRADCSNEGDIQLLQTDDNLISEEQEASDFISHDNLNETSRDDHPTTSKHLDIKSDEIECVEYDECQETTCSDDINTKCSSSKELMQLKKELMLREFDEVQEMRREKHRFEIEILRRELEFKKIEHRKKMELLEKQLREK</sequence>
<reference evidence="5" key="1">
    <citation type="submission" date="2022-07" db="EMBL/GenBank/DDBJ databases">
        <authorList>
            <person name="Trinca V."/>
            <person name="Uliana J.V.C."/>
            <person name="Torres T.T."/>
            <person name="Ward R.J."/>
            <person name="Monesi N."/>
        </authorList>
    </citation>
    <scope>NUCLEOTIDE SEQUENCE</scope>
    <source>
        <strain evidence="5">HSMRA1968</strain>
        <tissue evidence="5">Whole embryos</tissue>
    </source>
</reference>
<evidence type="ECO:0000256" key="2">
    <source>
        <dbReference type="ARBA" id="ARBA00022737"/>
    </source>
</evidence>
<dbReference type="InterPro" id="IPR005146">
    <property type="entry name" value="B3/B4_tRNA-bd"/>
</dbReference>
<dbReference type="InterPro" id="IPR032675">
    <property type="entry name" value="LRR_dom_sf"/>
</dbReference>
<dbReference type="Pfam" id="PF23598">
    <property type="entry name" value="LRR_14"/>
    <property type="match status" value="1"/>
</dbReference>
<dbReference type="InterPro" id="IPR003591">
    <property type="entry name" value="Leu-rich_rpt_typical-subtyp"/>
</dbReference>
<proteinExistence type="predicted"/>
<evidence type="ECO:0000256" key="3">
    <source>
        <dbReference type="SAM" id="Coils"/>
    </source>
</evidence>
<dbReference type="Proteomes" id="UP001151699">
    <property type="component" value="Chromosome C"/>
</dbReference>
<evidence type="ECO:0000313" key="6">
    <source>
        <dbReference type="Proteomes" id="UP001151699"/>
    </source>
</evidence>
<feature type="coiled-coil region" evidence="3">
    <location>
        <begin position="770"/>
        <end position="801"/>
    </location>
</feature>
<dbReference type="Pfam" id="PF13855">
    <property type="entry name" value="LRR_8"/>
    <property type="match status" value="1"/>
</dbReference>
<dbReference type="InterPro" id="IPR055414">
    <property type="entry name" value="LRR_R13L4/SHOC2-like"/>
</dbReference>
<organism evidence="5 6">
    <name type="scientific">Pseudolycoriella hygida</name>
    <dbReference type="NCBI Taxonomy" id="35572"/>
    <lineage>
        <taxon>Eukaryota</taxon>
        <taxon>Metazoa</taxon>
        <taxon>Ecdysozoa</taxon>
        <taxon>Arthropoda</taxon>
        <taxon>Hexapoda</taxon>
        <taxon>Insecta</taxon>
        <taxon>Pterygota</taxon>
        <taxon>Neoptera</taxon>
        <taxon>Endopterygota</taxon>
        <taxon>Diptera</taxon>
        <taxon>Nematocera</taxon>
        <taxon>Sciaroidea</taxon>
        <taxon>Sciaridae</taxon>
        <taxon>Pseudolycoriella</taxon>
    </lineage>
</organism>
<dbReference type="SMART" id="SM00369">
    <property type="entry name" value="LRR_TYP"/>
    <property type="match status" value="7"/>
</dbReference>
<dbReference type="OrthoDB" id="67933at2759"/>
<dbReference type="InterPro" id="IPR001611">
    <property type="entry name" value="Leu-rich_rpt"/>
</dbReference>
<keyword evidence="6" id="KW-1185">Reference proteome</keyword>
<dbReference type="Gene3D" id="3.80.10.10">
    <property type="entry name" value="Ribonuclease Inhibitor"/>
    <property type="match status" value="2"/>
</dbReference>
<dbReference type="SMART" id="SM00364">
    <property type="entry name" value="LRR_BAC"/>
    <property type="match status" value="4"/>
</dbReference>
<comment type="caution">
    <text evidence="5">The sequence shown here is derived from an EMBL/GenBank/DDBJ whole genome shotgun (WGS) entry which is preliminary data.</text>
</comment>
<dbReference type="PANTHER" id="PTHR10947:SF3">
    <property type="entry name" value="LEUCINE-RICH REPEAT-CONTAINING PROTEIN 47"/>
    <property type="match status" value="1"/>
</dbReference>
<accession>A0A9Q0RVZ2</accession>
<dbReference type="GO" id="GO:0004826">
    <property type="term" value="F:phenylalanine-tRNA ligase activity"/>
    <property type="evidence" value="ECO:0007669"/>
    <property type="project" value="InterPro"/>
</dbReference>
<dbReference type="PANTHER" id="PTHR10947">
    <property type="entry name" value="PHENYLALANYL-TRNA SYNTHETASE BETA CHAIN AND LEUCINE-RICH REPEAT-CONTAINING PROTEIN 47"/>
    <property type="match status" value="1"/>
</dbReference>
<keyword evidence="1" id="KW-0433">Leucine-rich repeat</keyword>
<dbReference type="Gene3D" id="3.50.40.10">
    <property type="entry name" value="Phenylalanyl-trna Synthetase, Chain B, domain 3"/>
    <property type="match status" value="1"/>
</dbReference>
<evidence type="ECO:0000313" key="5">
    <source>
        <dbReference type="EMBL" id="KAJ6636220.1"/>
    </source>
</evidence>
<dbReference type="SUPFAM" id="SSF52047">
    <property type="entry name" value="RNI-like"/>
    <property type="match status" value="1"/>
</dbReference>
<dbReference type="AlphaFoldDB" id="A0A9Q0RVZ2"/>
<dbReference type="InterPro" id="IPR045060">
    <property type="entry name" value="Phe-tRNA-ligase_IIc_bsu"/>
</dbReference>
<protein>
    <submittedName>
        <fullName evidence="5">Leucine-rich repeat-containing protein 47</fullName>
    </submittedName>
</protein>
<keyword evidence="3" id="KW-0175">Coiled coil</keyword>
<dbReference type="PROSITE" id="PS51450">
    <property type="entry name" value="LRR"/>
    <property type="match status" value="2"/>
</dbReference>
<dbReference type="SMART" id="SM00873">
    <property type="entry name" value="B3_4"/>
    <property type="match status" value="1"/>
</dbReference>
<dbReference type="EMBL" id="WJQU01000004">
    <property type="protein sequence ID" value="KAJ6636220.1"/>
    <property type="molecule type" value="Genomic_DNA"/>
</dbReference>
<dbReference type="GO" id="GO:0003723">
    <property type="term" value="F:RNA binding"/>
    <property type="evidence" value="ECO:0007669"/>
    <property type="project" value="InterPro"/>
</dbReference>
<feature type="domain" description="B3/B4 tRNA-binding" evidence="4">
    <location>
        <begin position="290"/>
        <end position="468"/>
    </location>
</feature>
<evidence type="ECO:0000256" key="1">
    <source>
        <dbReference type="ARBA" id="ARBA00022614"/>
    </source>
</evidence>
<gene>
    <name evidence="5" type="primary">Lrrc47_1</name>
    <name evidence="5" type="ORF">Bhyg_14808</name>
</gene>
<keyword evidence="2" id="KW-0677">Repeat</keyword>
<evidence type="ECO:0000259" key="4">
    <source>
        <dbReference type="SMART" id="SM00873"/>
    </source>
</evidence>
<dbReference type="InterPro" id="IPR020825">
    <property type="entry name" value="Phe-tRNA_synthase-like_B3/B4"/>
</dbReference>
<name>A0A9Q0RVZ2_9DIPT</name>
<dbReference type="GO" id="GO:0006432">
    <property type="term" value="P:phenylalanyl-tRNA aminoacylation"/>
    <property type="evidence" value="ECO:0007669"/>
    <property type="project" value="InterPro"/>
</dbReference>